<dbReference type="SUPFAM" id="SSF51735">
    <property type="entry name" value="NAD(P)-binding Rossmann-fold domains"/>
    <property type="match status" value="1"/>
</dbReference>
<feature type="domain" description="NmrA-like" evidence="3">
    <location>
        <begin position="9"/>
        <end position="148"/>
    </location>
</feature>
<dbReference type="Pfam" id="PF05368">
    <property type="entry name" value="NmrA"/>
    <property type="match status" value="1"/>
</dbReference>
<sequence length="374" mass="40523">MVPKNYISKVGLIGATGTLGSHVLFALLAQHFPQFQVTLITRPGSITPAKHPELTSNPRITIVAGSYEDHDFLVHPLTGQDALIITLGFSVCHTLQPLIIRAACEAKVPYILPCEFGSDTSNPRLVAAIPGHMAKVNARKMVEELGTAPDGSRTSCWIGISNNAWLDWNLPGGWMGIDIKQRKATLLDGDDVKTYLSTIRTSALAAARVLSLPLTLDGKNPNVTSSSSSSSSSADPTLQRTLPSFANKMVYVASFRLSQADIFRAVQQATRTTDADWDISHVPLTQDIQDAHAKLAAGNRLAIMDLLNGNLFVKGVADAFYPNGADEEAELHNALLGVEDCQNLEDVMARIVKEVMSNFYSTRNLKTTYDDHPG</sequence>
<dbReference type="InterPro" id="IPR036291">
    <property type="entry name" value="NAD(P)-bd_dom_sf"/>
</dbReference>
<organism evidence="4 5">
    <name type="scientific">Exophiala xenobiotica</name>
    <dbReference type="NCBI Taxonomy" id="348802"/>
    <lineage>
        <taxon>Eukaryota</taxon>
        <taxon>Fungi</taxon>
        <taxon>Dikarya</taxon>
        <taxon>Ascomycota</taxon>
        <taxon>Pezizomycotina</taxon>
        <taxon>Eurotiomycetes</taxon>
        <taxon>Chaetothyriomycetidae</taxon>
        <taxon>Chaetothyriales</taxon>
        <taxon>Herpotrichiellaceae</taxon>
        <taxon>Exophiala</taxon>
    </lineage>
</organism>
<protein>
    <recommendedName>
        <fullName evidence="3">NmrA-like domain-containing protein</fullName>
    </recommendedName>
</protein>
<dbReference type="OrthoDB" id="10254221at2759"/>
<proteinExistence type="predicted"/>
<dbReference type="HOGENOM" id="CLU_044876_1_1_1"/>
<dbReference type="RefSeq" id="XP_013321516.1">
    <property type="nucleotide sequence ID" value="XM_013466062.1"/>
</dbReference>
<dbReference type="InterPro" id="IPR008030">
    <property type="entry name" value="NmrA-like"/>
</dbReference>
<keyword evidence="2" id="KW-0560">Oxidoreductase</keyword>
<evidence type="ECO:0000259" key="3">
    <source>
        <dbReference type="Pfam" id="PF05368"/>
    </source>
</evidence>
<name>A0A0D2DF71_9EURO</name>
<keyword evidence="5" id="KW-1185">Reference proteome</keyword>
<dbReference type="EMBL" id="KN847317">
    <property type="protein sequence ID" value="KIW60932.1"/>
    <property type="molecule type" value="Genomic_DNA"/>
</dbReference>
<dbReference type="GeneID" id="25323018"/>
<dbReference type="PANTHER" id="PTHR47706">
    <property type="entry name" value="NMRA-LIKE FAMILY PROTEIN"/>
    <property type="match status" value="1"/>
</dbReference>
<evidence type="ECO:0000256" key="1">
    <source>
        <dbReference type="ARBA" id="ARBA00022857"/>
    </source>
</evidence>
<keyword evidence="1" id="KW-0521">NADP</keyword>
<dbReference type="GO" id="GO:0016491">
    <property type="term" value="F:oxidoreductase activity"/>
    <property type="evidence" value="ECO:0007669"/>
    <property type="project" value="UniProtKB-KW"/>
</dbReference>
<accession>A0A0D2DF71</accession>
<gene>
    <name evidence="4" type="ORF">PV05_01110</name>
</gene>
<dbReference type="InterPro" id="IPR051609">
    <property type="entry name" value="NmrA/Isoflavone_reductase-like"/>
</dbReference>
<dbReference type="PANTHER" id="PTHR47706:SF7">
    <property type="entry name" value="CIPA-LIKE, PUTATIVE (AFU_ORTHOLOGUE AFUA_1G01630)-RELATED"/>
    <property type="match status" value="1"/>
</dbReference>
<dbReference type="Gene3D" id="3.40.50.720">
    <property type="entry name" value="NAD(P)-binding Rossmann-like Domain"/>
    <property type="match status" value="1"/>
</dbReference>
<dbReference type="AlphaFoldDB" id="A0A0D2DF71"/>
<evidence type="ECO:0000256" key="2">
    <source>
        <dbReference type="ARBA" id="ARBA00023002"/>
    </source>
</evidence>
<evidence type="ECO:0000313" key="4">
    <source>
        <dbReference type="EMBL" id="KIW60932.1"/>
    </source>
</evidence>
<reference evidence="4 5" key="1">
    <citation type="submission" date="2015-01" db="EMBL/GenBank/DDBJ databases">
        <title>The Genome Sequence of Exophiala xenobiotica CBS118157.</title>
        <authorList>
            <consortium name="The Broad Institute Genomics Platform"/>
            <person name="Cuomo C."/>
            <person name="de Hoog S."/>
            <person name="Gorbushina A."/>
            <person name="Stielow B."/>
            <person name="Teixiera M."/>
            <person name="Abouelleil A."/>
            <person name="Chapman S.B."/>
            <person name="Priest M."/>
            <person name="Young S.K."/>
            <person name="Wortman J."/>
            <person name="Nusbaum C."/>
            <person name="Birren B."/>
        </authorList>
    </citation>
    <scope>NUCLEOTIDE SEQUENCE [LARGE SCALE GENOMIC DNA]</scope>
    <source>
        <strain evidence="4 5">CBS 118157</strain>
    </source>
</reference>
<evidence type="ECO:0000313" key="5">
    <source>
        <dbReference type="Proteomes" id="UP000054342"/>
    </source>
</evidence>
<dbReference type="Proteomes" id="UP000054342">
    <property type="component" value="Unassembled WGS sequence"/>
</dbReference>